<organism evidence="1 2">
    <name type="scientific">Ferroplasma acidarmanus Fer1</name>
    <dbReference type="NCBI Taxonomy" id="333146"/>
    <lineage>
        <taxon>Archaea</taxon>
        <taxon>Methanobacteriati</taxon>
        <taxon>Thermoplasmatota</taxon>
        <taxon>Thermoplasmata</taxon>
        <taxon>Thermoplasmatales</taxon>
        <taxon>Ferroplasmaceae</taxon>
        <taxon>Ferroplasma</taxon>
    </lineage>
</organism>
<dbReference type="Proteomes" id="UP000014660">
    <property type="component" value="Chromosome"/>
</dbReference>
<evidence type="ECO:0000313" key="2">
    <source>
        <dbReference type="Proteomes" id="UP000014660"/>
    </source>
</evidence>
<dbReference type="HOGENOM" id="CLU_3020802_0_0_2"/>
<keyword evidence="2" id="KW-1185">Reference proteome</keyword>
<gene>
    <name evidence="1" type="ORF">FACI_IFERC00001G1892</name>
</gene>
<accession>S0ARN8</accession>
<reference evidence="1 2" key="1">
    <citation type="journal article" date="2007" name="Proc. Natl. Acad. Sci. U.S.A.">
        <title>Genome dynamics in a natural archaeal population.</title>
        <authorList>
            <person name="Allen E.E."/>
            <person name="Tyson G.W."/>
            <person name="Whitaker R.J."/>
            <person name="Detter J.C."/>
            <person name="Richardson P.M."/>
            <person name="Banfield J.F."/>
        </authorList>
    </citation>
    <scope>NUCLEOTIDE SEQUENCE [LARGE SCALE GENOMIC DNA]</scope>
    <source>
        <strain evidence="2">fer1</strain>
    </source>
</reference>
<proteinExistence type="predicted"/>
<dbReference type="EMBL" id="CP004145">
    <property type="protein sequence ID" value="AGO61868.1"/>
    <property type="molecule type" value="Genomic_DNA"/>
</dbReference>
<dbReference type="KEGG" id="fac:FACI_IFERC01G1892"/>
<sequence>MIYYGMKTKKFKNTVPEDSREFTPGETLTDTFEGRNTPYVKESYVDEPGSFNALA</sequence>
<dbReference type="AlphaFoldDB" id="S0ARN8"/>
<evidence type="ECO:0000313" key="1">
    <source>
        <dbReference type="EMBL" id="AGO61868.1"/>
    </source>
</evidence>
<name>S0ARN8_FERAC</name>
<protein>
    <submittedName>
        <fullName evidence="1">Uncharacterized protein</fullName>
    </submittedName>
</protein>